<dbReference type="InterPro" id="IPR017927">
    <property type="entry name" value="FAD-bd_FR_type"/>
</dbReference>
<dbReference type="Pfam" id="PF00970">
    <property type="entry name" value="FAD_binding_6"/>
    <property type="match status" value="1"/>
</dbReference>
<evidence type="ECO:0000313" key="4">
    <source>
        <dbReference type="Proteomes" id="UP000253370"/>
    </source>
</evidence>
<protein>
    <submittedName>
        <fullName evidence="3">Flavodoxin reductase</fullName>
    </submittedName>
</protein>
<dbReference type="AlphaFoldDB" id="A0A365UBD3"/>
<evidence type="ECO:0000259" key="2">
    <source>
        <dbReference type="PROSITE" id="PS51384"/>
    </source>
</evidence>
<accession>A0A365UBD3</accession>
<dbReference type="RefSeq" id="WP_113288593.1">
    <property type="nucleotide sequence ID" value="NZ_QNTQ01000005.1"/>
</dbReference>
<dbReference type="InterPro" id="IPR001433">
    <property type="entry name" value="OxRdtase_FAD/NAD-bd"/>
</dbReference>
<feature type="compositionally biased region" description="Basic and acidic residues" evidence="1">
    <location>
        <begin position="221"/>
        <end position="233"/>
    </location>
</feature>
<dbReference type="SUPFAM" id="SSF52343">
    <property type="entry name" value="Ferredoxin reductase-like, C-terminal NADP-linked domain"/>
    <property type="match status" value="1"/>
</dbReference>
<dbReference type="PROSITE" id="PS51384">
    <property type="entry name" value="FAD_FR"/>
    <property type="match status" value="1"/>
</dbReference>
<evidence type="ECO:0000256" key="1">
    <source>
        <dbReference type="SAM" id="MobiDB-lite"/>
    </source>
</evidence>
<gene>
    <name evidence="3" type="ORF">DRV85_06305</name>
</gene>
<dbReference type="SUPFAM" id="SSF63380">
    <property type="entry name" value="Riboflavin synthase domain-like"/>
    <property type="match status" value="1"/>
</dbReference>
<keyword evidence="4" id="KW-1185">Reference proteome</keyword>
<sequence>MAYTIPLLEIAPVTHDTNRLVFEKPMGFEFVPGQAVEMTLDRDGWRDERRPFTMTSQPEDAHLEFVIKSYPDHDGVTARIPEMRPGDRVRIGAPWGAIHDAGPGVFVAGGAGLTPFISILRRRARDGALGGCHLVFSNKAEQDIILRQEWERAPDLRTSFVLDAPHETFPQGPLDAELLGRLVGDFSGLFYLCGPPPMEKAVRDALAAHGVGDDGIVSEEMPPKEERDALFES</sequence>
<dbReference type="Gene3D" id="3.40.50.80">
    <property type="entry name" value="Nucleotide-binding domain of ferredoxin-NADP reductase (FNR) module"/>
    <property type="match status" value="1"/>
</dbReference>
<dbReference type="OrthoDB" id="9792185at2"/>
<dbReference type="PANTHER" id="PTHR47354">
    <property type="entry name" value="NADH OXIDOREDUCTASE HCR"/>
    <property type="match status" value="1"/>
</dbReference>
<dbReference type="PANTHER" id="PTHR47354:SF5">
    <property type="entry name" value="PROTEIN RFBI"/>
    <property type="match status" value="1"/>
</dbReference>
<dbReference type="Pfam" id="PF00175">
    <property type="entry name" value="NAD_binding_1"/>
    <property type="match status" value="1"/>
</dbReference>
<name>A0A365UBD3_9RHOB</name>
<dbReference type="PRINTS" id="PR00410">
    <property type="entry name" value="PHEHYDRXLASE"/>
</dbReference>
<comment type="caution">
    <text evidence="3">The sequence shown here is derived from an EMBL/GenBank/DDBJ whole genome shotgun (WGS) entry which is preliminary data.</text>
</comment>
<feature type="domain" description="FAD-binding FR-type" evidence="2">
    <location>
        <begin position="1"/>
        <end position="101"/>
    </location>
</feature>
<dbReference type="GO" id="GO:0016491">
    <property type="term" value="F:oxidoreductase activity"/>
    <property type="evidence" value="ECO:0007669"/>
    <property type="project" value="InterPro"/>
</dbReference>
<dbReference type="InterPro" id="IPR017938">
    <property type="entry name" value="Riboflavin_synthase-like_b-brl"/>
</dbReference>
<organism evidence="3 4">
    <name type="scientific">Rhodosalinus halophilus</name>
    <dbReference type="NCBI Taxonomy" id="2259333"/>
    <lineage>
        <taxon>Bacteria</taxon>
        <taxon>Pseudomonadati</taxon>
        <taxon>Pseudomonadota</taxon>
        <taxon>Alphaproteobacteria</taxon>
        <taxon>Rhodobacterales</taxon>
        <taxon>Paracoccaceae</taxon>
        <taxon>Rhodosalinus</taxon>
    </lineage>
</organism>
<dbReference type="InterPro" id="IPR008333">
    <property type="entry name" value="Cbr1-like_FAD-bd_dom"/>
</dbReference>
<dbReference type="InterPro" id="IPR039261">
    <property type="entry name" value="FNR_nucleotide-bd"/>
</dbReference>
<feature type="region of interest" description="Disordered" evidence="1">
    <location>
        <begin position="213"/>
        <end position="233"/>
    </location>
</feature>
<dbReference type="Gene3D" id="2.40.30.10">
    <property type="entry name" value="Translation factors"/>
    <property type="match status" value="1"/>
</dbReference>
<dbReference type="Proteomes" id="UP000253370">
    <property type="component" value="Unassembled WGS sequence"/>
</dbReference>
<dbReference type="EMBL" id="QNTQ01000005">
    <property type="protein sequence ID" value="RBI86356.1"/>
    <property type="molecule type" value="Genomic_DNA"/>
</dbReference>
<dbReference type="InterPro" id="IPR050415">
    <property type="entry name" value="MRET"/>
</dbReference>
<reference evidence="3 4" key="1">
    <citation type="submission" date="2018-07" db="EMBL/GenBank/DDBJ databases">
        <title>Rhodosalinus sp. strain E84T genomic sequence and assembly.</title>
        <authorList>
            <person name="Liu Z.-W."/>
            <person name="Lu D.-C."/>
        </authorList>
    </citation>
    <scope>NUCLEOTIDE SEQUENCE [LARGE SCALE GENOMIC DNA]</scope>
    <source>
        <strain evidence="3 4">E84</strain>
    </source>
</reference>
<proteinExistence type="predicted"/>
<evidence type="ECO:0000313" key="3">
    <source>
        <dbReference type="EMBL" id="RBI86356.1"/>
    </source>
</evidence>